<reference evidence="7 8" key="1">
    <citation type="submission" date="2016-11" db="EMBL/GenBank/DDBJ databases">
        <authorList>
            <person name="Jaros S."/>
            <person name="Januszkiewicz K."/>
            <person name="Wedrychowicz H."/>
        </authorList>
    </citation>
    <scope>NUCLEOTIDE SEQUENCE [LARGE SCALE GENOMIC DNA]</scope>
    <source>
        <strain evidence="7 8">DSM 8605</strain>
    </source>
</reference>
<dbReference type="Proteomes" id="UP000184447">
    <property type="component" value="Unassembled WGS sequence"/>
</dbReference>
<keyword evidence="5" id="KW-0472">Membrane</keyword>
<dbReference type="SMART" id="SM00342">
    <property type="entry name" value="HTH_ARAC"/>
    <property type="match status" value="1"/>
</dbReference>
<dbReference type="STRING" id="1121316.SAMN02745207_01533"/>
<keyword evidence="3" id="KW-0804">Transcription</keyword>
<keyword evidence="5" id="KW-0812">Transmembrane</keyword>
<keyword evidence="1" id="KW-0805">Transcription regulation</keyword>
<evidence type="ECO:0000259" key="6">
    <source>
        <dbReference type="PROSITE" id="PS01124"/>
    </source>
</evidence>
<dbReference type="Gene3D" id="1.10.10.60">
    <property type="entry name" value="Homeodomain-like"/>
    <property type="match status" value="2"/>
</dbReference>
<dbReference type="Pfam" id="PF12833">
    <property type="entry name" value="HTH_18"/>
    <property type="match status" value="1"/>
</dbReference>
<feature type="domain" description="HTH araC/xylS-type" evidence="6">
    <location>
        <begin position="681"/>
        <end position="780"/>
    </location>
</feature>
<feature type="compositionally biased region" description="Basic and acidic residues" evidence="4">
    <location>
        <begin position="778"/>
        <end position="798"/>
    </location>
</feature>
<dbReference type="RefSeq" id="WP_073337853.1">
    <property type="nucleotide sequence ID" value="NZ_FQXM01000007.1"/>
</dbReference>
<dbReference type="GO" id="GO:0003700">
    <property type="term" value="F:DNA-binding transcription factor activity"/>
    <property type="evidence" value="ECO:0007669"/>
    <property type="project" value="InterPro"/>
</dbReference>
<organism evidence="7 8">
    <name type="scientific">Clostridium grantii DSM 8605</name>
    <dbReference type="NCBI Taxonomy" id="1121316"/>
    <lineage>
        <taxon>Bacteria</taxon>
        <taxon>Bacillati</taxon>
        <taxon>Bacillota</taxon>
        <taxon>Clostridia</taxon>
        <taxon>Eubacteriales</taxon>
        <taxon>Clostridiaceae</taxon>
        <taxon>Clostridium</taxon>
    </lineage>
</organism>
<dbReference type="PANTHER" id="PTHR43280:SF34">
    <property type="entry name" value="ARAC-FAMILY TRANSCRIPTIONAL REGULATOR"/>
    <property type="match status" value="1"/>
</dbReference>
<keyword evidence="8" id="KW-1185">Reference proteome</keyword>
<evidence type="ECO:0000256" key="2">
    <source>
        <dbReference type="ARBA" id="ARBA00023125"/>
    </source>
</evidence>
<evidence type="ECO:0000256" key="4">
    <source>
        <dbReference type="SAM" id="MobiDB-lite"/>
    </source>
</evidence>
<feature type="transmembrane region" description="Helical" evidence="5">
    <location>
        <begin position="12"/>
        <end position="34"/>
    </location>
</feature>
<gene>
    <name evidence="7" type="ORF">SAMN02745207_01533</name>
</gene>
<keyword evidence="2 7" id="KW-0238">DNA-binding</keyword>
<dbReference type="OrthoDB" id="1938323at2"/>
<dbReference type="InterPro" id="IPR018062">
    <property type="entry name" value="HTH_AraC-typ_CS"/>
</dbReference>
<feature type="transmembrane region" description="Helical" evidence="5">
    <location>
        <begin position="308"/>
        <end position="327"/>
    </location>
</feature>
<dbReference type="PROSITE" id="PS01124">
    <property type="entry name" value="HTH_ARAC_FAMILY_2"/>
    <property type="match status" value="1"/>
</dbReference>
<evidence type="ECO:0000313" key="8">
    <source>
        <dbReference type="Proteomes" id="UP000184447"/>
    </source>
</evidence>
<protein>
    <submittedName>
        <fullName evidence="7">AraC-type DNA-binding protein</fullName>
    </submittedName>
</protein>
<dbReference type="SUPFAM" id="SSF46689">
    <property type="entry name" value="Homeodomain-like"/>
    <property type="match status" value="1"/>
</dbReference>
<dbReference type="Gene3D" id="3.30.450.20">
    <property type="entry name" value="PAS domain"/>
    <property type="match status" value="1"/>
</dbReference>
<accession>A0A1M5U2E5</accession>
<proteinExistence type="predicted"/>
<evidence type="ECO:0000256" key="1">
    <source>
        <dbReference type="ARBA" id="ARBA00023015"/>
    </source>
</evidence>
<dbReference type="PANTHER" id="PTHR43280">
    <property type="entry name" value="ARAC-FAMILY TRANSCRIPTIONAL REGULATOR"/>
    <property type="match status" value="1"/>
</dbReference>
<keyword evidence="5" id="KW-1133">Transmembrane helix</keyword>
<dbReference type="PROSITE" id="PS51257">
    <property type="entry name" value="PROKAR_LIPOPROTEIN"/>
    <property type="match status" value="1"/>
</dbReference>
<evidence type="ECO:0000313" key="7">
    <source>
        <dbReference type="EMBL" id="SHH57050.1"/>
    </source>
</evidence>
<dbReference type="EMBL" id="FQXM01000007">
    <property type="protein sequence ID" value="SHH57050.1"/>
    <property type="molecule type" value="Genomic_DNA"/>
</dbReference>
<feature type="region of interest" description="Disordered" evidence="4">
    <location>
        <begin position="774"/>
        <end position="798"/>
    </location>
</feature>
<sequence length="798" mass="94176">MKNKYKEHKIFIKWILSYMFILTIPIILSCYIYAESLNVIEEKTNSVYIESLKQFQTTIDTNLVGIEQIVTKMAFYSKINTLMVYNGQLGPIQSYNKLEIMNYIKNFKIANGYVDKLFIYFKNNDFIISDFGAYGPLEYYRLNYKEENNSYDRWYKKLKSNNYRVYYNDRIDNDNIEKNSIKQDELVEPLEYMQSLPIYSRKEVEANIVVELNKKAIYDLMIKNNEIIEGNIIILDKELNPVIATTNENFTKKLIENNFMHSENVSKFSIDGNRYIVNYVTSEVNGWKYIIVVPTESLLKKSAEIKNLIFITIALCFAIGGVAAYLFSIKNYNPISNLIRLFNKDEESLLGFKNEFDYIQKSVISVIKEKESIYEKLDQQKDMLRNNFISKLVRGKIDYSSVEQACDIYNIEFKGDFFSLITFYILDVNNKFFLYFKDLNKDDMLMMLKDIINRVILEIIKEEKIVFIVEINDMLTCIINFKEFTQYKDEKYWTSIMGKIKEEVETELGIFAIAAISECNMGIQAIPIAYQETIDTLEYNTFMEINTVEYCSEIKMNKEKKSKHDTYFQSEQQFINCIIIEDYKSAKNILMERTHSIIEDNSLSLEAMKFKIFGVANLLISAIEEKNSDFMITVMEEIYPFKRFYKCKTVYQLEKEMINSLEKFYDYYEEEKFNKQKSVIEDMKEFINKEYADINLNVSMVADNFDMNISRISKLFKQATGMGMLDYINRVRIDEAKKLLDHQCYSIKDISAMVGFYNSVNFIRVFKKYEGTTPGKKNKCEKNNEAKIDNSEKMDNFN</sequence>
<name>A0A1M5U2E5_9CLOT</name>
<dbReference type="AlphaFoldDB" id="A0A1M5U2E5"/>
<dbReference type="InterPro" id="IPR009057">
    <property type="entry name" value="Homeodomain-like_sf"/>
</dbReference>
<evidence type="ECO:0000256" key="5">
    <source>
        <dbReference type="SAM" id="Phobius"/>
    </source>
</evidence>
<evidence type="ECO:0000256" key="3">
    <source>
        <dbReference type="ARBA" id="ARBA00023163"/>
    </source>
</evidence>
<dbReference type="GO" id="GO:0043565">
    <property type="term" value="F:sequence-specific DNA binding"/>
    <property type="evidence" value="ECO:0007669"/>
    <property type="project" value="InterPro"/>
</dbReference>
<dbReference type="PROSITE" id="PS00041">
    <property type="entry name" value="HTH_ARAC_FAMILY_1"/>
    <property type="match status" value="1"/>
</dbReference>
<dbReference type="InterPro" id="IPR018060">
    <property type="entry name" value="HTH_AraC"/>
</dbReference>